<sequence>MEVQFGPSSVDEPNLLYKLQRKIKVFNTCDKLPNRGYNLVASASKYGIVFIGSPDGSLSVYYLQHLVDKSCETPQHMSVKLADRPTHIAVSCDHELLAVTGQSTLAVYKVADFTNQNVAPVTSLNVGVNASTFVSSLQWNPCVPDTIAIAYFDGTLLVAQVSSKQIKKVQAKARCLCWSPKGKQLVIGNSDGTLCQYKPDLSPMKTVPAPNLFEGAPVEAVAIHWISTYQFAVVFRNAADKSRPAVTIVNTPKGGQPLCLNYEDVCFSMGSSRPWYYYLHGIAQWNLILAASSNSMEIATLGSADGANWLQWCQTDEARPELPLTDKKIENFPLGVSFDTCAIHQLPWGENETLPHMPLLHVVSQCGLLTVFNVINLNKQAPPVCAPAQQLVLPAATLVSDIPGVAPAAPEPAKSQLQATFGLAQPTPQPAPVSQPTPTSQAFSSTPQFGAQKAFGAAPQMAPAFGKPAVQATSAFSGSGQTVSGFGAPVSAAAPAQKPPPPSYGQSTLFGAGDQKQPAAPKPAPAQPQAQPPPQQQQQQKPPPKPEPSQAALEATAKAKAEQERAAAANVSQELKKILVKEVNEFQTELYRFKMLFYEEMPNLNSNLKELSEATETFVHSLSSEQLRKDCSIEELSATIIQLKLELVRTCAIVAEARTHSDMNHSLNSKQLRKDCSIEDLSATIIQLKLELVRTCAIVAEARTHSEHDEWSQIDPLTTKRLASVKKLAYYVQSQLQQASKALDFQWNDLAARDPKLNPPGQRMLRPILDDVYQPLVKQQEILSRQQAVLRSLRNTLDECESSPMIKCGGLLRSTPFKKDPLSKLTKNILNMSLEAERKKTIENEKLTAQKLDALRDMLSNRKTVKIKPVNFELTQHLEAMRLSYQKSVKEKSKLNESAEVKVEPKVETQQWKPQASQYAPQVPSEQKPALSQEKQMPLSFGASPVTNVKPTPTAGFGSVARTLFTDEPKQEQPQTQTQPKPQPAQSVKQPITSTPAIQKSISFSASSAKETTVFGAPSTKTLTAFGSSTEKPNAFGAPAVKETTQFAAPTAKTDASVEKPTSTAQSSPPVSDITRSALKDLLQNKSQLTMTRSENNLFMGQKICSPTAFAASTPLATSQATSNVPTSKPTSEIAKLLSQPRQPLFGTQDPNKAQNTTAVKPESVKTEAVKETKPAVSFAFKPTPLAGNGQNVPDLVKSQSQGAFTFGKIDGITKLEPKPAEKVAEKVKENVPEQPKSVEVSKAAEVDKKENSAPKFGVAEQAVKPISFGAPSQTLQSVTSATPVEPKTEPKPTETKAESAKEPEKPASEVKPSSAASIFASANAGQKPSAVFGSATSPTSQPSLFGTPSSPTSITPTSTKPSLFSPSTTSAQSPSVFGTSAVTTTNSAASSIFASAVASSASPSALFAKPTTTSTQSSVFGSSTTPVSTAPVVATSQSTPSSVFGAQTTAQVSAFGSPPTTNSTGFVPLSQSPSFQPATTAASVFGTPTATNQSVFGSAATTQASVFGSASPSSIFAAAAKSTSSSVFGSTTVTTQSAFGASPTAAPASIFSSASTGQSIFAAAATTQASVFGSPTTTTQSLFGGSATTQSSLFGSPTATTQASVFGSPTATTQAQSGGSLFGDNLFAAASISTTTAPAQPTGSIFGGGSPGFGSSSPSNVFASKSTFGQASPAAAIFGGAAQAQAFQKPATNLWGGASSGGGFGGSAFGNINKNC</sequence>
<dbReference type="Proteomes" id="UP000653454">
    <property type="component" value="Unassembled WGS sequence"/>
</dbReference>
<organism evidence="6 7">
    <name type="scientific">Plutella xylostella</name>
    <name type="common">Diamondback moth</name>
    <name type="synonym">Plutella maculipennis</name>
    <dbReference type="NCBI Taxonomy" id="51655"/>
    <lineage>
        <taxon>Eukaryota</taxon>
        <taxon>Metazoa</taxon>
        <taxon>Ecdysozoa</taxon>
        <taxon>Arthropoda</taxon>
        <taxon>Hexapoda</taxon>
        <taxon>Insecta</taxon>
        <taxon>Pterygota</taxon>
        <taxon>Neoptera</taxon>
        <taxon>Endopterygota</taxon>
        <taxon>Lepidoptera</taxon>
        <taxon>Glossata</taxon>
        <taxon>Ditrysia</taxon>
        <taxon>Yponomeutoidea</taxon>
        <taxon>Plutellidae</taxon>
        <taxon>Plutella</taxon>
    </lineage>
</organism>
<dbReference type="PANTHER" id="PTHR23193:SF46">
    <property type="entry name" value="NUCLEAR PORE COMPLEX PROTEIN NUP214"/>
    <property type="match status" value="1"/>
</dbReference>
<name>A0A8S4D811_PLUXY</name>
<evidence type="ECO:0000256" key="4">
    <source>
        <dbReference type="SAM" id="MobiDB-lite"/>
    </source>
</evidence>
<dbReference type="GO" id="GO:0017056">
    <property type="term" value="F:structural constituent of nuclear pore"/>
    <property type="evidence" value="ECO:0007669"/>
    <property type="project" value="TreeGrafter"/>
</dbReference>
<feature type="compositionally biased region" description="Basic and acidic residues" evidence="4">
    <location>
        <begin position="894"/>
        <end position="907"/>
    </location>
</feature>
<dbReference type="InterPro" id="IPR001680">
    <property type="entry name" value="WD40_rpt"/>
</dbReference>
<feature type="compositionally biased region" description="Polar residues" evidence="4">
    <location>
        <begin position="1335"/>
        <end position="1347"/>
    </location>
</feature>
<dbReference type="GO" id="GO:0006405">
    <property type="term" value="P:RNA export from nucleus"/>
    <property type="evidence" value="ECO:0007669"/>
    <property type="project" value="TreeGrafter"/>
</dbReference>
<dbReference type="PANTHER" id="PTHR23193">
    <property type="entry name" value="NUCLEAR PORE COMPLEX PROTEIN NUP"/>
    <property type="match status" value="1"/>
</dbReference>
<feature type="compositionally biased region" description="Polar residues" evidence="4">
    <location>
        <begin position="1271"/>
        <end position="1283"/>
    </location>
</feature>
<dbReference type="GO" id="GO:0008139">
    <property type="term" value="F:nuclear localization sequence binding"/>
    <property type="evidence" value="ECO:0007669"/>
    <property type="project" value="TreeGrafter"/>
</dbReference>
<dbReference type="Pfam" id="PF16755">
    <property type="entry name" value="Beta-prop_NUP159_NUP214"/>
    <property type="match status" value="1"/>
</dbReference>
<evidence type="ECO:0000313" key="7">
    <source>
        <dbReference type="Proteomes" id="UP000653454"/>
    </source>
</evidence>
<gene>
    <name evidence="6" type="ORF">PLXY2_LOCUS1088</name>
</gene>
<feature type="compositionally biased region" description="Polar residues" evidence="4">
    <location>
        <begin position="1060"/>
        <end position="1070"/>
    </location>
</feature>
<feature type="region of interest" description="Disordered" evidence="4">
    <location>
        <begin position="1224"/>
        <end position="1377"/>
    </location>
</feature>
<feature type="compositionally biased region" description="Polar residues" evidence="4">
    <location>
        <begin position="436"/>
        <end position="447"/>
    </location>
</feature>
<feature type="domain" description="Nucleoporin Nup159/Nup146 N-terminal" evidence="5">
    <location>
        <begin position="78"/>
        <end position="369"/>
    </location>
</feature>
<feature type="region of interest" description="Disordered" evidence="4">
    <location>
        <begin position="968"/>
        <end position="992"/>
    </location>
</feature>
<feature type="region of interest" description="Disordered" evidence="4">
    <location>
        <begin position="1052"/>
        <end position="1072"/>
    </location>
</feature>
<dbReference type="GO" id="GO:0006606">
    <property type="term" value="P:protein import into nucleus"/>
    <property type="evidence" value="ECO:0007669"/>
    <property type="project" value="TreeGrafter"/>
</dbReference>
<dbReference type="SUPFAM" id="SSF117289">
    <property type="entry name" value="Nucleoporin domain"/>
    <property type="match status" value="1"/>
</dbReference>
<dbReference type="InterPro" id="IPR039462">
    <property type="entry name" value="Nup159/Nup146_N"/>
</dbReference>
<dbReference type="InterPro" id="IPR015943">
    <property type="entry name" value="WD40/YVTN_repeat-like_dom_sf"/>
</dbReference>
<feature type="compositionally biased region" description="Basic and acidic residues" evidence="4">
    <location>
        <begin position="1287"/>
        <end position="1309"/>
    </location>
</feature>
<accession>A0A8S4D811</accession>
<feature type="compositionally biased region" description="Low complexity" evidence="4">
    <location>
        <begin position="1348"/>
        <end position="1363"/>
    </location>
</feature>
<evidence type="ECO:0000256" key="1">
    <source>
        <dbReference type="ARBA" id="ARBA00004123"/>
    </source>
</evidence>
<feature type="compositionally biased region" description="Basic and acidic residues" evidence="4">
    <location>
        <begin position="1243"/>
        <end position="1253"/>
    </location>
</feature>
<dbReference type="Gene3D" id="2.130.10.10">
    <property type="entry name" value="YVTN repeat-like/Quinoprotein amine dehydrogenase"/>
    <property type="match status" value="1"/>
</dbReference>
<proteinExistence type="predicted"/>
<evidence type="ECO:0000313" key="6">
    <source>
        <dbReference type="EMBL" id="CAG9093719.1"/>
    </source>
</evidence>
<keyword evidence="7" id="KW-1185">Reference proteome</keyword>
<feature type="compositionally biased region" description="Polar residues" evidence="4">
    <location>
        <begin position="908"/>
        <end position="920"/>
    </location>
</feature>
<feature type="region of interest" description="Disordered" evidence="4">
    <location>
        <begin position="490"/>
        <end position="560"/>
    </location>
</feature>
<reference evidence="6" key="1">
    <citation type="submission" date="2020-11" db="EMBL/GenBank/DDBJ databases">
        <authorList>
            <person name="Whiteford S."/>
        </authorList>
    </citation>
    <scope>NUCLEOTIDE SEQUENCE</scope>
</reference>
<feature type="compositionally biased region" description="Low complexity" evidence="4">
    <location>
        <begin position="1314"/>
        <end position="1325"/>
    </location>
</feature>
<comment type="caution">
    <text evidence="6">The sequence shown here is derived from an EMBL/GenBank/DDBJ whole genome shotgun (WGS) entry which is preliminary data.</text>
</comment>
<comment type="subcellular location">
    <subcellularLocation>
        <location evidence="1">Nucleus</location>
    </subcellularLocation>
</comment>
<feature type="region of interest" description="Disordered" evidence="4">
    <location>
        <begin position="424"/>
        <end position="447"/>
    </location>
</feature>
<feature type="compositionally biased region" description="Polar residues" evidence="4">
    <location>
        <begin position="1365"/>
        <end position="1377"/>
    </location>
</feature>
<keyword evidence="2" id="KW-0813">Transport</keyword>
<feature type="compositionally biased region" description="Pro residues" evidence="4">
    <location>
        <begin position="520"/>
        <end position="547"/>
    </location>
</feature>
<evidence type="ECO:0000256" key="2">
    <source>
        <dbReference type="ARBA" id="ARBA00022448"/>
    </source>
</evidence>
<dbReference type="InterPro" id="IPR026054">
    <property type="entry name" value="Nucleoporin"/>
</dbReference>
<evidence type="ECO:0000256" key="3">
    <source>
        <dbReference type="ARBA" id="ARBA00023242"/>
    </source>
</evidence>
<evidence type="ECO:0000259" key="5">
    <source>
        <dbReference type="Pfam" id="PF16755"/>
    </source>
</evidence>
<dbReference type="EMBL" id="CAJHNJ030000003">
    <property type="protein sequence ID" value="CAG9093719.1"/>
    <property type="molecule type" value="Genomic_DNA"/>
</dbReference>
<keyword evidence="3" id="KW-0539">Nucleus</keyword>
<feature type="region of interest" description="Disordered" evidence="4">
    <location>
        <begin position="894"/>
        <end position="934"/>
    </location>
</feature>
<dbReference type="GO" id="GO:0005643">
    <property type="term" value="C:nuclear pore"/>
    <property type="evidence" value="ECO:0007669"/>
    <property type="project" value="TreeGrafter"/>
</dbReference>
<protein>
    <submittedName>
        <fullName evidence="6">(diamondback moth) hypothetical protein</fullName>
    </submittedName>
</protein>
<dbReference type="SMART" id="SM00320">
    <property type="entry name" value="WD40"/>
    <property type="match status" value="2"/>
</dbReference>